<keyword evidence="7 22" id="KW-0732">Signal</keyword>
<dbReference type="Gene3D" id="2.90.10.10">
    <property type="entry name" value="Bulb-type lectin domain"/>
    <property type="match status" value="1"/>
</dbReference>
<evidence type="ECO:0000259" key="23">
    <source>
        <dbReference type="PROSITE" id="PS50011"/>
    </source>
</evidence>
<reference evidence="26" key="1">
    <citation type="submission" date="2020-03" db="EMBL/GenBank/DDBJ databases">
        <title>A high-quality chromosome-level genome assembly of a woody plant with both climbing and erect habits, Rhamnella rubrinervis.</title>
        <authorList>
            <person name="Lu Z."/>
            <person name="Yang Y."/>
            <person name="Zhu X."/>
            <person name="Sun Y."/>
        </authorList>
    </citation>
    <scope>NUCLEOTIDE SEQUENCE</scope>
    <source>
        <strain evidence="26">BYM</strain>
        <tissue evidence="26">Leaf</tissue>
    </source>
</reference>
<evidence type="ECO:0000313" key="27">
    <source>
        <dbReference type="Proteomes" id="UP000796880"/>
    </source>
</evidence>
<dbReference type="CDD" id="cd00028">
    <property type="entry name" value="B_lectin"/>
    <property type="match status" value="1"/>
</dbReference>
<dbReference type="PROSITE" id="PS50948">
    <property type="entry name" value="PAN"/>
    <property type="match status" value="1"/>
</dbReference>
<comment type="catalytic activity">
    <reaction evidence="18 19">
        <text>L-seryl-[protein] + ATP = O-phospho-L-seryl-[protein] + ADP + H(+)</text>
        <dbReference type="Rhea" id="RHEA:17989"/>
        <dbReference type="Rhea" id="RHEA-COMP:9863"/>
        <dbReference type="Rhea" id="RHEA-COMP:11604"/>
        <dbReference type="ChEBI" id="CHEBI:15378"/>
        <dbReference type="ChEBI" id="CHEBI:29999"/>
        <dbReference type="ChEBI" id="CHEBI:30616"/>
        <dbReference type="ChEBI" id="CHEBI:83421"/>
        <dbReference type="ChEBI" id="CHEBI:456216"/>
        <dbReference type="EC" id="2.7.11.1"/>
    </reaction>
</comment>
<evidence type="ECO:0000256" key="17">
    <source>
        <dbReference type="ARBA" id="ARBA00047899"/>
    </source>
</evidence>
<dbReference type="Pfam" id="PF08276">
    <property type="entry name" value="PAN_2"/>
    <property type="match status" value="1"/>
</dbReference>
<keyword evidence="11 19" id="KW-0067">ATP-binding</keyword>
<evidence type="ECO:0000259" key="25">
    <source>
        <dbReference type="PROSITE" id="PS50948"/>
    </source>
</evidence>
<keyword evidence="12 21" id="KW-1133">Transmembrane helix</keyword>
<dbReference type="FunFam" id="3.30.200.20:FF:000370">
    <property type="entry name" value="Receptor-like protein kinase 4"/>
    <property type="match status" value="1"/>
</dbReference>
<dbReference type="EC" id="2.7.11.1" evidence="19"/>
<dbReference type="InterPro" id="IPR003609">
    <property type="entry name" value="Pan_app"/>
</dbReference>
<evidence type="ECO:0000256" key="3">
    <source>
        <dbReference type="ARBA" id="ARBA00022527"/>
    </source>
</evidence>
<evidence type="ECO:0000256" key="21">
    <source>
        <dbReference type="SAM" id="Phobius"/>
    </source>
</evidence>
<dbReference type="Gene3D" id="1.10.510.10">
    <property type="entry name" value="Transferase(Phosphotransferase) domain 1"/>
    <property type="match status" value="1"/>
</dbReference>
<dbReference type="PROSITE" id="PS00108">
    <property type="entry name" value="PROTEIN_KINASE_ST"/>
    <property type="match status" value="1"/>
</dbReference>
<dbReference type="InterPro" id="IPR000719">
    <property type="entry name" value="Prot_kinase_dom"/>
</dbReference>
<keyword evidence="6 21" id="KW-0812">Transmembrane</keyword>
<evidence type="ECO:0000256" key="19">
    <source>
        <dbReference type="PIRNR" id="PIRNR000641"/>
    </source>
</evidence>
<comment type="catalytic activity">
    <reaction evidence="17 19">
        <text>L-threonyl-[protein] + ATP = O-phospho-L-threonyl-[protein] + ADP + H(+)</text>
        <dbReference type="Rhea" id="RHEA:46608"/>
        <dbReference type="Rhea" id="RHEA-COMP:11060"/>
        <dbReference type="Rhea" id="RHEA-COMP:11605"/>
        <dbReference type="ChEBI" id="CHEBI:15378"/>
        <dbReference type="ChEBI" id="CHEBI:30013"/>
        <dbReference type="ChEBI" id="CHEBI:30616"/>
        <dbReference type="ChEBI" id="CHEBI:61977"/>
        <dbReference type="ChEBI" id="CHEBI:456216"/>
        <dbReference type="EC" id="2.7.11.1"/>
    </reaction>
</comment>
<evidence type="ECO:0000256" key="11">
    <source>
        <dbReference type="ARBA" id="ARBA00022840"/>
    </source>
</evidence>
<feature type="transmembrane region" description="Helical" evidence="21">
    <location>
        <begin position="444"/>
        <end position="469"/>
    </location>
</feature>
<proteinExistence type="inferred from homology"/>
<dbReference type="InterPro" id="IPR011009">
    <property type="entry name" value="Kinase-like_dom_sf"/>
</dbReference>
<evidence type="ECO:0000256" key="14">
    <source>
        <dbReference type="ARBA" id="ARBA00023157"/>
    </source>
</evidence>
<dbReference type="CDD" id="cd14066">
    <property type="entry name" value="STKc_IRAK"/>
    <property type="match status" value="1"/>
</dbReference>
<name>A0A8K0H1A2_9ROSA</name>
<keyword evidence="15" id="KW-0675">Receptor</keyword>
<dbReference type="PROSITE" id="PS50927">
    <property type="entry name" value="BULB_LECTIN"/>
    <property type="match status" value="1"/>
</dbReference>
<keyword evidence="27" id="KW-1185">Reference proteome</keyword>
<evidence type="ECO:0000256" key="15">
    <source>
        <dbReference type="ARBA" id="ARBA00023170"/>
    </source>
</evidence>
<evidence type="ECO:0000313" key="26">
    <source>
        <dbReference type="EMBL" id="KAF3443808.1"/>
    </source>
</evidence>
<evidence type="ECO:0000256" key="8">
    <source>
        <dbReference type="ARBA" id="ARBA00022734"/>
    </source>
</evidence>
<dbReference type="InterPro" id="IPR008271">
    <property type="entry name" value="Ser/Thr_kinase_AS"/>
</dbReference>
<dbReference type="AlphaFoldDB" id="A0A8K0H1A2"/>
<organism evidence="26 27">
    <name type="scientific">Rhamnella rubrinervis</name>
    <dbReference type="NCBI Taxonomy" id="2594499"/>
    <lineage>
        <taxon>Eukaryota</taxon>
        <taxon>Viridiplantae</taxon>
        <taxon>Streptophyta</taxon>
        <taxon>Embryophyta</taxon>
        <taxon>Tracheophyta</taxon>
        <taxon>Spermatophyta</taxon>
        <taxon>Magnoliopsida</taxon>
        <taxon>eudicotyledons</taxon>
        <taxon>Gunneridae</taxon>
        <taxon>Pentapetalae</taxon>
        <taxon>rosids</taxon>
        <taxon>fabids</taxon>
        <taxon>Rosales</taxon>
        <taxon>Rhamnaceae</taxon>
        <taxon>rhamnoid group</taxon>
        <taxon>Rhamneae</taxon>
        <taxon>Rhamnella</taxon>
    </lineage>
</organism>
<keyword evidence="10 19" id="KW-0418">Kinase</keyword>
<keyword evidence="13 21" id="KW-0472">Membrane</keyword>
<keyword evidence="2" id="KW-1003">Cell membrane</keyword>
<dbReference type="EMBL" id="VOIH02000006">
    <property type="protein sequence ID" value="KAF3443808.1"/>
    <property type="molecule type" value="Genomic_DNA"/>
</dbReference>
<dbReference type="SUPFAM" id="SSF56112">
    <property type="entry name" value="Protein kinase-like (PK-like)"/>
    <property type="match status" value="1"/>
</dbReference>
<sequence>MDLNNNVPRYMLAALLLCLFHITHMICLGADTISANQSLSGVQTIVSAGGIFELGFHKPGNSSNYYICMWYKQIPFDNIVWIANREKPVSDRFSSVLRISNGNLVLFNESQIPIWSTNVSSTTSTSVHAVLQDDGNLVLIDELKSPSLLWQSFDNPAHAWLPGSKLGYNNTTRRNQPIISWKNSEDPTPGLFSVELDQSDNSFRIVWNRSKIYWTTGAWNGKVFEKVPEMKENNIFYYSFITEANKSSLTYFVKDNSTFRYTLMDISGQVKQVNWLGTNIGWSLFWAQPRQQCEVYAFCGAFGSCNQKSLPFCNCLKGFVPKSQSDWNLEDYSGGCKRKNKLQCGNNMSTNGANHNGERDKFLPLSSMSLPESAQSATAADVEECESTCLNDCSCTAYAYNSSTCSIWIGDLINLKQLSVDDRTGKSLYVRLAASELQSKKNNIVIGIVLGAVAGFTVLVGLIVLVILIQRNKIVGLGKAVVEGSLVAFDYRYLQNATKNFSEKLGGGGFGSVFKGTLPADSTLVAVKRLESVSQGEKQFRTEVSTIGTIQHVNLAMLRGFCCEGTKRLLVYDYMPNGSLASHLFRINNSNVLDWKTRYQIALGTARGLFYLHEKCRDCIIHCDIKPDNILLDAEFHPKLADFGLAKLFGRDFSRVLTTVRGTRGYLAPEWISGEAITTKADVYSYGMMLFEFVSGRRNSEHFEEGEVDFFPNMAAKVIIEGGDVVSLLDPRLEGNADEDELIRVCRVACWCIQDDETHRPSMGHIVQILEGIINVNLPPLPKIFQVFMDNPDDIIFFTESSSSQKVHRHGTACPLLPLES</sequence>
<dbReference type="Pfam" id="PF01453">
    <property type="entry name" value="B_lectin"/>
    <property type="match status" value="1"/>
</dbReference>
<dbReference type="PIRSF" id="PIRSF000641">
    <property type="entry name" value="SRK"/>
    <property type="match status" value="1"/>
</dbReference>
<feature type="signal peptide" evidence="22">
    <location>
        <begin position="1"/>
        <end position="29"/>
    </location>
</feature>
<keyword evidence="4" id="KW-0597">Phosphoprotein</keyword>
<dbReference type="GO" id="GO:0048544">
    <property type="term" value="P:recognition of pollen"/>
    <property type="evidence" value="ECO:0007669"/>
    <property type="project" value="InterPro"/>
</dbReference>
<protein>
    <recommendedName>
        <fullName evidence="19">Receptor-like serine/threonine-protein kinase</fullName>
        <ecNumber evidence="19">2.7.11.1</ecNumber>
    </recommendedName>
</protein>
<evidence type="ECO:0000256" key="16">
    <source>
        <dbReference type="ARBA" id="ARBA00023180"/>
    </source>
</evidence>
<evidence type="ECO:0000256" key="1">
    <source>
        <dbReference type="ARBA" id="ARBA00004251"/>
    </source>
</evidence>
<feature type="domain" description="Protein kinase" evidence="23">
    <location>
        <begin position="499"/>
        <end position="774"/>
    </location>
</feature>
<keyword evidence="9 19" id="KW-0547">Nucleotide-binding</keyword>
<comment type="similarity">
    <text evidence="19">Belongs to the protein kinase superfamily. Ser/Thr protein kinase family.</text>
</comment>
<keyword evidence="5 19" id="KW-0808">Transferase</keyword>
<dbReference type="GO" id="GO:0004674">
    <property type="term" value="F:protein serine/threonine kinase activity"/>
    <property type="evidence" value="ECO:0007669"/>
    <property type="project" value="UniProtKB-KW"/>
</dbReference>
<dbReference type="PROSITE" id="PS50011">
    <property type="entry name" value="PROTEIN_KINASE_DOM"/>
    <property type="match status" value="1"/>
</dbReference>
<dbReference type="CDD" id="cd01098">
    <property type="entry name" value="PAN_AP_plant"/>
    <property type="match status" value="1"/>
</dbReference>
<keyword evidence="3 19" id="KW-0723">Serine/threonine-protein kinase</keyword>
<dbReference type="SUPFAM" id="SSF51110">
    <property type="entry name" value="alpha-D-mannose-specific plant lectins"/>
    <property type="match status" value="1"/>
</dbReference>
<dbReference type="FunFam" id="1.10.510.10:FF:000227">
    <property type="entry name" value="Serine/threonine-protein kinase"/>
    <property type="match status" value="1"/>
</dbReference>
<evidence type="ECO:0000256" key="2">
    <source>
        <dbReference type="ARBA" id="ARBA00022475"/>
    </source>
</evidence>
<dbReference type="InterPro" id="IPR000858">
    <property type="entry name" value="S_locus_glycoprot_dom"/>
</dbReference>
<evidence type="ECO:0000256" key="4">
    <source>
        <dbReference type="ARBA" id="ARBA00022553"/>
    </source>
</evidence>
<dbReference type="GO" id="GO:0030246">
    <property type="term" value="F:carbohydrate binding"/>
    <property type="evidence" value="ECO:0007669"/>
    <property type="project" value="UniProtKB-KW"/>
</dbReference>
<feature type="binding site" evidence="20">
    <location>
        <position position="528"/>
    </location>
    <ligand>
        <name>ATP</name>
        <dbReference type="ChEBI" id="CHEBI:30616"/>
    </ligand>
</feature>
<dbReference type="InterPro" id="IPR001480">
    <property type="entry name" value="Bulb-type_lectin_dom"/>
</dbReference>
<dbReference type="GO" id="GO:0005886">
    <property type="term" value="C:plasma membrane"/>
    <property type="evidence" value="ECO:0007669"/>
    <property type="project" value="UniProtKB-SubCell"/>
</dbReference>
<dbReference type="PROSITE" id="PS00107">
    <property type="entry name" value="PROTEIN_KINASE_ATP"/>
    <property type="match status" value="1"/>
</dbReference>
<keyword evidence="14" id="KW-1015">Disulfide bond</keyword>
<dbReference type="SMART" id="SM00108">
    <property type="entry name" value="B_lectin"/>
    <property type="match status" value="1"/>
</dbReference>
<evidence type="ECO:0000256" key="6">
    <source>
        <dbReference type="ARBA" id="ARBA00022692"/>
    </source>
</evidence>
<comment type="subcellular location">
    <subcellularLocation>
        <location evidence="1">Cell membrane</location>
        <topology evidence="1">Single-pass type I membrane protein</topology>
    </subcellularLocation>
</comment>
<accession>A0A8K0H1A2</accession>
<evidence type="ECO:0000256" key="18">
    <source>
        <dbReference type="ARBA" id="ARBA00048679"/>
    </source>
</evidence>
<evidence type="ECO:0000256" key="5">
    <source>
        <dbReference type="ARBA" id="ARBA00022679"/>
    </source>
</evidence>
<evidence type="ECO:0000259" key="24">
    <source>
        <dbReference type="PROSITE" id="PS50927"/>
    </source>
</evidence>
<dbReference type="Gene3D" id="3.30.200.20">
    <property type="entry name" value="Phosphorylase Kinase, domain 1"/>
    <property type="match status" value="1"/>
</dbReference>
<dbReference type="PANTHER" id="PTHR47974:SF19">
    <property type="entry name" value="RECEPTOR-LIKE SERINE_THREONINE-PROTEIN KINASE"/>
    <property type="match status" value="1"/>
</dbReference>
<dbReference type="InterPro" id="IPR036426">
    <property type="entry name" value="Bulb-type_lectin_dom_sf"/>
</dbReference>
<dbReference type="Pfam" id="PF00954">
    <property type="entry name" value="S_locus_glycop"/>
    <property type="match status" value="1"/>
</dbReference>
<keyword evidence="16" id="KW-0325">Glycoprotein</keyword>
<feature type="domain" description="Bulb-type lectin" evidence="24">
    <location>
        <begin position="30"/>
        <end position="152"/>
    </location>
</feature>
<evidence type="ECO:0000256" key="10">
    <source>
        <dbReference type="ARBA" id="ARBA00022777"/>
    </source>
</evidence>
<dbReference type="SMART" id="SM00220">
    <property type="entry name" value="S_TKc"/>
    <property type="match status" value="1"/>
</dbReference>
<comment type="caution">
    <text evidence="26">The sequence shown here is derived from an EMBL/GenBank/DDBJ whole genome shotgun (WGS) entry which is preliminary data.</text>
</comment>
<dbReference type="InterPro" id="IPR017441">
    <property type="entry name" value="Protein_kinase_ATP_BS"/>
</dbReference>
<dbReference type="SMART" id="SM00473">
    <property type="entry name" value="PAN_AP"/>
    <property type="match status" value="1"/>
</dbReference>
<dbReference type="GO" id="GO:0005524">
    <property type="term" value="F:ATP binding"/>
    <property type="evidence" value="ECO:0007669"/>
    <property type="project" value="UniProtKB-UniRule"/>
</dbReference>
<evidence type="ECO:0000256" key="12">
    <source>
        <dbReference type="ARBA" id="ARBA00022989"/>
    </source>
</evidence>
<dbReference type="Pfam" id="PF00069">
    <property type="entry name" value="Pkinase"/>
    <property type="match status" value="1"/>
</dbReference>
<dbReference type="Proteomes" id="UP000796880">
    <property type="component" value="Unassembled WGS sequence"/>
</dbReference>
<evidence type="ECO:0000256" key="9">
    <source>
        <dbReference type="ARBA" id="ARBA00022741"/>
    </source>
</evidence>
<gene>
    <name evidence="26" type="ORF">FNV43_RR13498</name>
</gene>
<feature type="domain" description="Apple" evidence="25">
    <location>
        <begin position="344"/>
        <end position="433"/>
    </location>
</feature>
<keyword evidence="8" id="KW-0430">Lectin</keyword>
<dbReference type="OrthoDB" id="643280at2759"/>
<dbReference type="PANTHER" id="PTHR47974">
    <property type="entry name" value="OS07G0415500 PROTEIN"/>
    <property type="match status" value="1"/>
</dbReference>
<evidence type="ECO:0000256" key="7">
    <source>
        <dbReference type="ARBA" id="ARBA00022729"/>
    </source>
</evidence>
<evidence type="ECO:0000256" key="20">
    <source>
        <dbReference type="PROSITE-ProRule" id="PRU10141"/>
    </source>
</evidence>
<evidence type="ECO:0000256" key="13">
    <source>
        <dbReference type="ARBA" id="ARBA00023136"/>
    </source>
</evidence>
<dbReference type="InterPro" id="IPR024171">
    <property type="entry name" value="SRK-like_kinase"/>
</dbReference>
<evidence type="ECO:0000256" key="22">
    <source>
        <dbReference type="SAM" id="SignalP"/>
    </source>
</evidence>
<feature type="chain" id="PRO_5035459184" description="Receptor-like serine/threonine-protein kinase" evidence="22">
    <location>
        <begin position="30"/>
        <end position="821"/>
    </location>
</feature>
<dbReference type="FunFam" id="2.90.10.10:FF:000005">
    <property type="entry name" value="G-type lectin S-receptor-like serine/threonine-protein kinase"/>
    <property type="match status" value="1"/>
</dbReference>